<feature type="region of interest" description="Disordered" evidence="1">
    <location>
        <begin position="432"/>
        <end position="566"/>
    </location>
</feature>
<gene>
    <name evidence="2" type="ORF">PENTCL1PPCAC_21812</name>
</gene>
<feature type="compositionally biased region" description="Low complexity" evidence="1">
    <location>
        <begin position="338"/>
        <end position="364"/>
    </location>
</feature>
<feature type="region of interest" description="Disordered" evidence="1">
    <location>
        <begin position="149"/>
        <end position="171"/>
    </location>
</feature>
<feature type="compositionally biased region" description="Low complexity" evidence="1">
    <location>
        <begin position="496"/>
        <end position="511"/>
    </location>
</feature>
<feature type="compositionally biased region" description="Pro residues" evidence="1">
    <location>
        <begin position="438"/>
        <end position="458"/>
    </location>
</feature>
<name>A0AAV5TZM1_9BILA</name>
<feature type="compositionally biased region" description="Basic and acidic residues" evidence="1">
    <location>
        <begin position="98"/>
        <end position="114"/>
    </location>
</feature>
<protein>
    <submittedName>
        <fullName evidence="2">Uncharacterized protein</fullName>
    </submittedName>
</protein>
<feature type="region of interest" description="Disordered" evidence="1">
    <location>
        <begin position="332"/>
        <end position="408"/>
    </location>
</feature>
<dbReference type="AlphaFoldDB" id="A0AAV5TZM1"/>
<dbReference type="Proteomes" id="UP001432027">
    <property type="component" value="Unassembled WGS sequence"/>
</dbReference>
<evidence type="ECO:0000313" key="2">
    <source>
        <dbReference type="EMBL" id="GMS99637.1"/>
    </source>
</evidence>
<evidence type="ECO:0000256" key="1">
    <source>
        <dbReference type="SAM" id="MobiDB-lite"/>
    </source>
</evidence>
<feature type="region of interest" description="Disordered" evidence="1">
    <location>
        <begin position="1"/>
        <end position="114"/>
    </location>
</feature>
<evidence type="ECO:0000313" key="3">
    <source>
        <dbReference type="Proteomes" id="UP001432027"/>
    </source>
</evidence>
<feature type="compositionally biased region" description="Polar residues" evidence="1">
    <location>
        <begin position="42"/>
        <end position="56"/>
    </location>
</feature>
<comment type="caution">
    <text evidence="2">The sequence shown here is derived from an EMBL/GenBank/DDBJ whole genome shotgun (WGS) entry which is preliminary data.</text>
</comment>
<dbReference type="EMBL" id="BTSX01000005">
    <property type="protein sequence ID" value="GMS99637.1"/>
    <property type="molecule type" value="Genomic_DNA"/>
</dbReference>
<feature type="non-terminal residue" evidence="2">
    <location>
        <position position="1"/>
    </location>
</feature>
<organism evidence="2 3">
    <name type="scientific">Pristionchus entomophagus</name>
    <dbReference type="NCBI Taxonomy" id="358040"/>
    <lineage>
        <taxon>Eukaryota</taxon>
        <taxon>Metazoa</taxon>
        <taxon>Ecdysozoa</taxon>
        <taxon>Nematoda</taxon>
        <taxon>Chromadorea</taxon>
        <taxon>Rhabditida</taxon>
        <taxon>Rhabditina</taxon>
        <taxon>Diplogasteromorpha</taxon>
        <taxon>Diplogasteroidea</taxon>
        <taxon>Neodiplogasteridae</taxon>
        <taxon>Pristionchus</taxon>
    </lineage>
</organism>
<feature type="compositionally biased region" description="Low complexity" evidence="1">
    <location>
        <begin position="459"/>
        <end position="488"/>
    </location>
</feature>
<accession>A0AAV5TZM1</accession>
<proteinExistence type="predicted"/>
<reference evidence="2" key="1">
    <citation type="submission" date="2023-10" db="EMBL/GenBank/DDBJ databases">
        <title>Genome assembly of Pristionchus species.</title>
        <authorList>
            <person name="Yoshida K."/>
            <person name="Sommer R.J."/>
        </authorList>
    </citation>
    <scope>NUCLEOTIDE SEQUENCE</scope>
    <source>
        <strain evidence="2">RS0144</strain>
    </source>
</reference>
<feature type="compositionally biased region" description="Basic residues" evidence="1">
    <location>
        <begin position="76"/>
        <end position="97"/>
    </location>
</feature>
<keyword evidence="3" id="KW-1185">Reference proteome</keyword>
<sequence length="566" mass="62554">SRMRSSSPYFHPPHRSKSDRFVLGPVIYQDNSDDINTRSSRRPNQSFTDRTNTCDVSSDIVRPSHLSGRSPSKSSRSGKKSKKSKASKGSRKCKKEKKKSEYNAEECPIQREKRDAEYLREKSNYEKRKREKIIELAKKAEKEHDKLMVQRTRAQQTTKEIESSMDMEEDVRNRSMAKMKNQVEGMDWRSSRDLKDVRREIAEWKGKTAMSGELAKRLDKVEKRLDVLEKTDAERKKTMEMVDKNWAEFNRMKTQSMALEITQIKNRRGASHLNRMPEDVAKTTANNLYKLCSDLHLLSFHLNHKTDLTRLVDEALTLAEAIAPLYGHKEEFNDSRENTSSTNVSLSNLEATSPGSAPTSPTAPIRSSLRKSGRDPATVSIPPLSKFDPKYSMKENQHIDATSLREKSSNYYSDKEFAAQAAKEAQANCEPVPVVPQTTPPPLVAPPPTLPPVAPVAAPPTVQQPAAPAAETTPATAPAAAAAPTAAPEAPPTPTEAPAVPAAAPTPAAPAAAPPAAAPDGPSPASISLSVDSDRDSIQKEKKKKRSRMRSEESSDTSTAEEPKPE</sequence>
<feature type="compositionally biased region" description="Basic and acidic residues" evidence="1">
    <location>
        <begin position="387"/>
        <end position="408"/>
    </location>
</feature>